<keyword evidence="3" id="KW-0503">Monooxygenase</keyword>
<dbReference type="PANTHER" id="PTHR47949">
    <property type="entry name" value="CYTOCHROME P450 703A2-RELATED-RELATED"/>
    <property type="match status" value="1"/>
</dbReference>
<dbReference type="EMBL" id="CM007891">
    <property type="protein sequence ID" value="OTG34664.1"/>
    <property type="molecule type" value="Genomic_DNA"/>
</dbReference>
<sequence>MAEMINEPKILHKAIHELDNVVGKERLVQESDLANLNYIKACVKEAFRLHPVAPFNLPHVTTADSNVAGYFIPKGSHVIVSRLGLGRNPRVWDDALTFNPDNHMNNDKEVVLTDNSLHTFLFSTGRRGCPGMLLGSTITTMLLARLVQGFAWELPSNEQHDVDLKENLHDLAKARPLSVIAKPRLPLHLYNTS</sequence>
<comment type="cofactor">
    <cofactor evidence="2">
        <name>heme</name>
        <dbReference type="ChEBI" id="CHEBI:30413"/>
    </cofactor>
</comment>
<feature type="binding site" description="axial binding residue" evidence="2">
    <location>
        <position position="129"/>
    </location>
    <ligand>
        <name>heme</name>
        <dbReference type="ChEBI" id="CHEBI:30413"/>
    </ligand>
    <ligandPart>
        <name>Fe</name>
        <dbReference type="ChEBI" id="CHEBI:18248"/>
    </ligandPart>
</feature>
<keyword evidence="2 3" id="KW-0408">Iron</keyword>
<dbReference type="InterPro" id="IPR002401">
    <property type="entry name" value="Cyt_P450_E_grp-I"/>
</dbReference>
<dbReference type="PRINTS" id="PR00463">
    <property type="entry name" value="EP450I"/>
</dbReference>
<keyword evidence="1 3" id="KW-0560">Oxidoreductase</keyword>
<dbReference type="GO" id="GO:0005506">
    <property type="term" value="F:iron ion binding"/>
    <property type="evidence" value="ECO:0007669"/>
    <property type="project" value="InterPro"/>
</dbReference>
<dbReference type="SUPFAM" id="SSF48264">
    <property type="entry name" value="Cytochrome P450"/>
    <property type="match status" value="1"/>
</dbReference>
<dbReference type="Pfam" id="PF00067">
    <property type="entry name" value="p450"/>
    <property type="match status" value="1"/>
</dbReference>
<evidence type="ECO:0000313" key="5">
    <source>
        <dbReference type="EMBL" id="OTG34664.1"/>
    </source>
</evidence>
<dbReference type="GO" id="GO:0020037">
    <property type="term" value="F:heme binding"/>
    <property type="evidence" value="ECO:0007669"/>
    <property type="project" value="InterPro"/>
</dbReference>
<dbReference type="OMA" id="WYCANIT"/>
<dbReference type="InterPro" id="IPR001128">
    <property type="entry name" value="Cyt_P450"/>
</dbReference>
<dbReference type="InterPro" id="IPR036396">
    <property type="entry name" value="Cyt_P450_sf"/>
</dbReference>
<organism evidence="5 6">
    <name type="scientific">Helianthus annuus</name>
    <name type="common">Common sunflower</name>
    <dbReference type="NCBI Taxonomy" id="4232"/>
    <lineage>
        <taxon>Eukaryota</taxon>
        <taxon>Viridiplantae</taxon>
        <taxon>Streptophyta</taxon>
        <taxon>Embryophyta</taxon>
        <taxon>Tracheophyta</taxon>
        <taxon>Spermatophyta</taxon>
        <taxon>Magnoliopsida</taxon>
        <taxon>eudicotyledons</taxon>
        <taxon>Gunneridae</taxon>
        <taxon>Pentapetalae</taxon>
        <taxon>asterids</taxon>
        <taxon>campanulids</taxon>
        <taxon>Asterales</taxon>
        <taxon>Asteraceae</taxon>
        <taxon>Asteroideae</taxon>
        <taxon>Heliantheae alliance</taxon>
        <taxon>Heliantheae</taxon>
        <taxon>Helianthus</taxon>
    </lineage>
</organism>
<dbReference type="GO" id="GO:0090489">
    <property type="term" value="F:tryptophan N-monooxygenase activity"/>
    <property type="evidence" value="ECO:0007669"/>
    <property type="project" value="UniProtKB-EC"/>
</dbReference>
<evidence type="ECO:0000256" key="2">
    <source>
        <dbReference type="PIRSR" id="PIRSR602401-1"/>
    </source>
</evidence>
<dbReference type="Gramene" id="mRNA:HanXRQr2_Chr02g0069231">
    <property type="protein sequence ID" value="CDS:HanXRQr2_Chr02g0069231.1"/>
    <property type="gene ID" value="HanXRQr2_Chr02g0069231"/>
</dbReference>
<dbReference type="EMBL" id="MNCJ02000317">
    <property type="protein sequence ID" value="KAF5818710.1"/>
    <property type="molecule type" value="Genomic_DNA"/>
</dbReference>
<reference evidence="5" key="2">
    <citation type="submission" date="2017-02" db="EMBL/GenBank/DDBJ databases">
        <title>Sunflower complete genome.</title>
        <authorList>
            <person name="Langlade N."/>
            <person name="Munos S."/>
        </authorList>
    </citation>
    <scope>NUCLEOTIDE SEQUENCE [LARGE SCALE GENOMIC DNA]</scope>
    <source>
        <tissue evidence="5">Leaves</tissue>
    </source>
</reference>
<dbReference type="InParanoid" id="A0A251VGV5"/>
<keyword evidence="6" id="KW-1185">Reference proteome</keyword>
<dbReference type="PANTHER" id="PTHR47949:SF4">
    <property type="entry name" value="TYROSINE N-MONOOXYGENASE"/>
    <property type="match status" value="1"/>
</dbReference>
<dbReference type="Proteomes" id="UP000215914">
    <property type="component" value="Chromosome 2"/>
</dbReference>
<evidence type="ECO:0000256" key="1">
    <source>
        <dbReference type="ARBA" id="ARBA00023002"/>
    </source>
</evidence>
<dbReference type="InterPro" id="IPR017972">
    <property type="entry name" value="Cyt_P450_CS"/>
</dbReference>
<evidence type="ECO:0000256" key="3">
    <source>
        <dbReference type="RuleBase" id="RU000461"/>
    </source>
</evidence>
<name>A0A251VGV5_HELAN</name>
<accession>A0A251VGV5</accession>
<dbReference type="STRING" id="4232.A0A251VGV5"/>
<dbReference type="PROSITE" id="PS00086">
    <property type="entry name" value="CYTOCHROME_P450"/>
    <property type="match status" value="1"/>
</dbReference>
<dbReference type="Gene3D" id="1.10.630.10">
    <property type="entry name" value="Cytochrome P450"/>
    <property type="match status" value="1"/>
</dbReference>
<dbReference type="EC" id="1.14.14.156" evidence="4"/>
<reference evidence="4" key="3">
    <citation type="submission" date="2020-06" db="EMBL/GenBank/DDBJ databases">
        <title>Helianthus annuus Genome sequencing and assembly Release 2.</title>
        <authorList>
            <person name="Gouzy J."/>
            <person name="Langlade N."/>
            <person name="Munos S."/>
        </authorList>
    </citation>
    <scope>NUCLEOTIDE SEQUENCE</scope>
    <source>
        <tissue evidence="4">Leaves</tissue>
    </source>
</reference>
<reference evidence="4 6" key="1">
    <citation type="journal article" date="2017" name="Nature">
        <title>The sunflower genome provides insights into oil metabolism, flowering and Asterid evolution.</title>
        <authorList>
            <person name="Badouin H."/>
            <person name="Gouzy J."/>
            <person name="Grassa C.J."/>
            <person name="Murat F."/>
            <person name="Staton S.E."/>
            <person name="Cottret L."/>
            <person name="Lelandais-Briere C."/>
            <person name="Owens G.L."/>
            <person name="Carrere S."/>
            <person name="Mayjonade B."/>
            <person name="Legrand L."/>
            <person name="Gill N."/>
            <person name="Kane N.C."/>
            <person name="Bowers J.E."/>
            <person name="Hubner S."/>
            <person name="Bellec A."/>
            <person name="Berard A."/>
            <person name="Berges H."/>
            <person name="Blanchet N."/>
            <person name="Boniface M.C."/>
            <person name="Brunel D."/>
            <person name="Catrice O."/>
            <person name="Chaidir N."/>
            <person name="Claudel C."/>
            <person name="Donnadieu C."/>
            <person name="Faraut T."/>
            <person name="Fievet G."/>
            <person name="Helmstetter N."/>
            <person name="King M."/>
            <person name="Knapp S.J."/>
            <person name="Lai Z."/>
            <person name="Le Paslier M.C."/>
            <person name="Lippi Y."/>
            <person name="Lorenzon L."/>
            <person name="Mandel J.R."/>
            <person name="Marage G."/>
            <person name="Marchand G."/>
            <person name="Marquand E."/>
            <person name="Bret-Mestries E."/>
            <person name="Morien E."/>
            <person name="Nambeesan S."/>
            <person name="Nguyen T."/>
            <person name="Pegot-Espagnet P."/>
            <person name="Pouilly N."/>
            <person name="Raftis F."/>
            <person name="Sallet E."/>
            <person name="Schiex T."/>
            <person name="Thomas J."/>
            <person name="Vandecasteele C."/>
            <person name="Vares D."/>
            <person name="Vear F."/>
            <person name="Vautrin S."/>
            <person name="Crespi M."/>
            <person name="Mangin B."/>
            <person name="Burke J.M."/>
            <person name="Salse J."/>
            <person name="Munos S."/>
            <person name="Vincourt P."/>
            <person name="Rieseberg L.H."/>
            <person name="Langlade N.B."/>
        </authorList>
    </citation>
    <scope>NUCLEOTIDE SEQUENCE [LARGE SCALE GENOMIC DNA]</scope>
    <source>
        <strain evidence="6">cv. SF193</strain>
        <tissue evidence="4">Leaves</tissue>
    </source>
</reference>
<keyword evidence="2 3" id="KW-0479">Metal-binding</keyword>
<proteinExistence type="inferred from homology"/>
<dbReference type="GO" id="GO:0016020">
    <property type="term" value="C:membrane"/>
    <property type="evidence" value="ECO:0000318"/>
    <property type="project" value="GO_Central"/>
</dbReference>
<comment type="similarity">
    <text evidence="3">Belongs to the cytochrome P450 family.</text>
</comment>
<keyword evidence="2 3" id="KW-0349">Heme</keyword>
<evidence type="ECO:0000313" key="6">
    <source>
        <dbReference type="Proteomes" id="UP000215914"/>
    </source>
</evidence>
<evidence type="ECO:0000313" key="4">
    <source>
        <dbReference type="EMBL" id="KAF5818710.1"/>
    </source>
</evidence>
<gene>
    <name evidence="5" type="ORF">HannXRQ_Chr02g0048281</name>
    <name evidence="4" type="ORF">HanXRQr2_Chr02g0069231</name>
</gene>
<protein>
    <submittedName>
        <fullName evidence="5">Putative cytochrome P450</fullName>
    </submittedName>
    <submittedName>
        <fullName evidence="4">Tryptophan N-monooxygenase</fullName>
        <ecNumber evidence="4">1.14.14.156</ecNumber>
    </submittedName>
</protein>
<dbReference type="AlphaFoldDB" id="A0A251VGV5"/>
<dbReference type="InterPro" id="IPR051382">
    <property type="entry name" value="CYP450_AA/FA_Hydroxylases"/>
</dbReference>
<dbReference type="GO" id="GO:0016709">
    <property type="term" value="F:oxidoreductase activity, acting on paired donors, with incorporation or reduction of molecular oxygen, NAD(P)H as one donor, and incorporation of one atom of oxygen"/>
    <property type="evidence" value="ECO:0000318"/>
    <property type="project" value="GO_Central"/>
</dbReference>